<dbReference type="InterPro" id="IPR029526">
    <property type="entry name" value="PGBD"/>
</dbReference>
<keyword evidence="4" id="KW-1185">Reference proteome</keyword>
<gene>
    <name evidence="3" type="ORF">PR048_002537</name>
</gene>
<proteinExistence type="predicted"/>
<accession>A0ABQ9IKK1</accession>
<name>A0ABQ9IKK1_9NEOP</name>
<evidence type="ECO:0000313" key="3">
    <source>
        <dbReference type="EMBL" id="KAJ8897191.1"/>
    </source>
</evidence>
<reference evidence="3 4" key="1">
    <citation type="submission" date="2023-02" db="EMBL/GenBank/DDBJ databases">
        <title>LHISI_Scaffold_Assembly.</title>
        <authorList>
            <person name="Stuart O.P."/>
            <person name="Cleave R."/>
            <person name="Magrath M.J.L."/>
            <person name="Mikheyev A.S."/>
        </authorList>
    </citation>
    <scope>NUCLEOTIDE SEQUENCE [LARGE SCALE GENOMIC DNA]</scope>
    <source>
        <strain evidence="3">Daus_M_001</strain>
        <tissue evidence="3">Leg muscle</tissue>
    </source>
</reference>
<protein>
    <recommendedName>
        <fullName evidence="2">PiggyBac transposable element-derived protein domain-containing protein</fullName>
    </recommendedName>
</protein>
<organism evidence="3 4">
    <name type="scientific">Dryococelus australis</name>
    <dbReference type="NCBI Taxonomy" id="614101"/>
    <lineage>
        <taxon>Eukaryota</taxon>
        <taxon>Metazoa</taxon>
        <taxon>Ecdysozoa</taxon>
        <taxon>Arthropoda</taxon>
        <taxon>Hexapoda</taxon>
        <taxon>Insecta</taxon>
        <taxon>Pterygota</taxon>
        <taxon>Neoptera</taxon>
        <taxon>Polyneoptera</taxon>
        <taxon>Phasmatodea</taxon>
        <taxon>Verophasmatodea</taxon>
        <taxon>Anareolatae</taxon>
        <taxon>Phasmatidae</taxon>
        <taxon>Eurycanthinae</taxon>
        <taxon>Dryococelus</taxon>
    </lineage>
</organism>
<dbReference type="Pfam" id="PF13843">
    <property type="entry name" value="DDE_Tnp_1_7"/>
    <property type="match status" value="1"/>
</dbReference>
<comment type="caution">
    <text evidence="3">The sequence shown here is derived from an EMBL/GenBank/DDBJ whole genome shotgun (WGS) entry which is preliminary data.</text>
</comment>
<evidence type="ECO:0000313" key="4">
    <source>
        <dbReference type="Proteomes" id="UP001159363"/>
    </source>
</evidence>
<feature type="domain" description="PiggyBac transposable element-derived protein" evidence="2">
    <location>
        <begin position="46"/>
        <end position="83"/>
    </location>
</feature>
<feature type="compositionally biased region" description="Polar residues" evidence="1">
    <location>
        <begin position="1"/>
        <end position="12"/>
    </location>
</feature>
<dbReference type="EMBL" id="JARBHB010000001">
    <property type="protein sequence ID" value="KAJ8897191.1"/>
    <property type="molecule type" value="Genomic_DNA"/>
</dbReference>
<evidence type="ECO:0000259" key="2">
    <source>
        <dbReference type="Pfam" id="PF13843"/>
    </source>
</evidence>
<evidence type="ECO:0000256" key="1">
    <source>
        <dbReference type="SAM" id="MobiDB-lite"/>
    </source>
</evidence>
<feature type="region of interest" description="Disordered" evidence="1">
    <location>
        <begin position="1"/>
        <end position="27"/>
    </location>
</feature>
<sequence>MENPQEESNMIQDDTDEELQSNSSHNYYTRKDKVTKWKKTRHARQILDELWCSDGDGVERFLLVMSLKRFKFLLRCIRFDDKKISEEIRQ</sequence>
<dbReference type="Proteomes" id="UP001159363">
    <property type="component" value="Chromosome 1"/>
</dbReference>